<evidence type="ECO:0000313" key="1">
    <source>
        <dbReference type="EMBL" id="MDS0222524.1"/>
    </source>
</evidence>
<comment type="caution">
    <text evidence="1">The sequence shown here is derived from an EMBL/GenBank/DDBJ whole genome shotgun (WGS) entry which is preliminary data.</text>
</comment>
<name>A0AAE4EZX3_9EURY</name>
<protein>
    <recommendedName>
        <fullName evidence="3">Hsp20/alpha crystallin family protein</fullName>
    </recommendedName>
</protein>
<dbReference type="RefSeq" id="WP_310897145.1">
    <property type="nucleotide sequence ID" value="NZ_JAMQOM010000006.1"/>
</dbReference>
<keyword evidence="2" id="KW-1185">Reference proteome</keyword>
<evidence type="ECO:0000313" key="2">
    <source>
        <dbReference type="Proteomes" id="UP001253439"/>
    </source>
</evidence>
<gene>
    <name evidence="1" type="ORF">NDI54_14360</name>
</gene>
<dbReference type="Proteomes" id="UP001253439">
    <property type="component" value="Unassembled WGS sequence"/>
</dbReference>
<dbReference type="EMBL" id="JAMQOM010000006">
    <property type="protein sequence ID" value="MDS0222524.1"/>
    <property type="molecule type" value="Genomic_DNA"/>
</dbReference>
<dbReference type="AlphaFoldDB" id="A0AAE4EZX3"/>
<dbReference type="Pfam" id="PF23444">
    <property type="entry name" value="DUF7127"/>
    <property type="match status" value="1"/>
</dbReference>
<organism evidence="1 2">
    <name type="scientific">Haloarcula terrestris</name>
    <dbReference type="NCBI Taxonomy" id="2950533"/>
    <lineage>
        <taxon>Archaea</taxon>
        <taxon>Methanobacteriati</taxon>
        <taxon>Methanobacteriota</taxon>
        <taxon>Stenosarchaea group</taxon>
        <taxon>Halobacteria</taxon>
        <taxon>Halobacteriales</taxon>
        <taxon>Haloarculaceae</taxon>
        <taxon>Haloarcula</taxon>
    </lineage>
</organism>
<proteinExistence type="predicted"/>
<reference evidence="1 2" key="1">
    <citation type="submission" date="2022-06" db="EMBL/GenBank/DDBJ databases">
        <title>Haloarcula sp. a new haloarchaeum isolate from saline soil.</title>
        <authorList>
            <person name="Strakova D."/>
            <person name="Galisteo C."/>
            <person name="Sanchez-Porro C."/>
            <person name="Ventosa A."/>
        </authorList>
    </citation>
    <scope>NUCLEOTIDE SEQUENCE [LARGE SCALE GENOMIC DNA]</scope>
    <source>
        <strain evidence="1 2">S1AR25-5A</strain>
    </source>
</reference>
<accession>A0AAE4EZX3</accession>
<sequence>MDAQTDRSPLHVSHTDHDDGWTLAVDLESLQVSDNYVTVEVIGTEAIIAVDAPHLQTEFDIDLPSAGAIPTLRNGVLTLEHRN</sequence>
<dbReference type="InterPro" id="IPR055551">
    <property type="entry name" value="DUF7127"/>
</dbReference>
<evidence type="ECO:0008006" key="3">
    <source>
        <dbReference type="Google" id="ProtNLM"/>
    </source>
</evidence>